<evidence type="ECO:0000256" key="4">
    <source>
        <dbReference type="ARBA" id="ARBA00017099"/>
    </source>
</evidence>
<dbReference type="CDD" id="cd05254">
    <property type="entry name" value="dTDP_HR_like_SDR_e"/>
    <property type="match status" value="1"/>
</dbReference>
<dbReference type="Proteomes" id="UP000292424">
    <property type="component" value="Chromosome"/>
</dbReference>
<accession>A0A5P2GBR5</accession>
<comment type="pathway">
    <text evidence="1 6">Carbohydrate biosynthesis; dTDP-L-rhamnose biosynthesis.</text>
</comment>
<organism evidence="8 9">
    <name type="scientific">Rhizosphaericola mali</name>
    <dbReference type="NCBI Taxonomy" id="2545455"/>
    <lineage>
        <taxon>Bacteria</taxon>
        <taxon>Pseudomonadati</taxon>
        <taxon>Bacteroidota</taxon>
        <taxon>Chitinophagia</taxon>
        <taxon>Chitinophagales</taxon>
        <taxon>Chitinophagaceae</taxon>
        <taxon>Rhizosphaericola</taxon>
    </lineage>
</organism>
<comment type="function">
    <text evidence="6">Catalyzes the reduction of dTDP-6-deoxy-L-lyxo-4-hexulose to yield dTDP-L-rhamnose.</text>
</comment>
<dbReference type="InterPro" id="IPR005913">
    <property type="entry name" value="dTDP_dehydrorham_reduct"/>
</dbReference>
<feature type="domain" description="RmlD-like substrate binding" evidence="7">
    <location>
        <begin position="6"/>
        <end position="285"/>
    </location>
</feature>
<dbReference type="AlphaFoldDB" id="A0A5P2GBR5"/>
<dbReference type="PANTHER" id="PTHR10491:SF4">
    <property type="entry name" value="METHIONINE ADENOSYLTRANSFERASE 2 SUBUNIT BETA"/>
    <property type="match status" value="1"/>
</dbReference>
<evidence type="ECO:0000256" key="3">
    <source>
        <dbReference type="ARBA" id="ARBA00012929"/>
    </source>
</evidence>
<reference evidence="8 9" key="1">
    <citation type="submission" date="2019-09" db="EMBL/GenBank/DDBJ databases">
        <title>Complete genome sequence of Arachidicoccus sp. B3-10 isolated from apple orchard soil.</title>
        <authorList>
            <person name="Kim H.S."/>
            <person name="Han K.-I."/>
            <person name="Suh M.K."/>
            <person name="Lee K.C."/>
            <person name="Eom M.K."/>
            <person name="Kim J.-S."/>
            <person name="Kang S.W."/>
            <person name="Sin Y."/>
            <person name="Lee J.-S."/>
        </authorList>
    </citation>
    <scope>NUCLEOTIDE SEQUENCE [LARGE SCALE GENOMIC DNA]</scope>
    <source>
        <strain evidence="8 9">B3-10</strain>
    </source>
</reference>
<dbReference type="EC" id="1.1.1.133" evidence="3 6"/>
<dbReference type="Gene3D" id="3.90.25.10">
    <property type="entry name" value="UDP-galactose 4-epimerase, domain 1"/>
    <property type="match status" value="1"/>
</dbReference>
<dbReference type="InterPro" id="IPR029903">
    <property type="entry name" value="RmlD-like-bd"/>
</dbReference>
<dbReference type="KEGG" id="arac:E0W69_010200"/>
<keyword evidence="6" id="KW-0521">NADP</keyword>
<dbReference type="SUPFAM" id="SSF51735">
    <property type="entry name" value="NAD(P)-binding Rossmann-fold domains"/>
    <property type="match status" value="1"/>
</dbReference>
<evidence type="ECO:0000256" key="2">
    <source>
        <dbReference type="ARBA" id="ARBA00010944"/>
    </source>
</evidence>
<evidence type="ECO:0000259" key="7">
    <source>
        <dbReference type="Pfam" id="PF04321"/>
    </source>
</evidence>
<sequence>MALPTVVVTGANGQLGSELKELHSQYPQFNWIFTTREELDLTDEKSINAIFEKYKPDWFINCAAYTAVDKAESEKDLSFAINETAPKIISKLCAETGAKLIHVSTDYVFHGDGKSPYKPEDHTNPVNFYGLTKLKGEQAVVANLEEAIIIRTAWVYSTYGKNFVKTMRFLMQNKTDLNVVADQMGTPTYAKDLAEAIVSIIKTENPTWGTYHFSNEGEISWFDFATAINQMSGFACNVHPIPTTDFPTPAKRPSYSVLDKEKIKTNFHIPIRYWVESLRECIDKLEKLEVK</sequence>
<gene>
    <name evidence="8" type="primary">rfbD</name>
    <name evidence="8" type="ORF">E0W69_010200</name>
</gene>
<dbReference type="InterPro" id="IPR036291">
    <property type="entry name" value="NAD(P)-bd_dom_sf"/>
</dbReference>
<dbReference type="OrthoDB" id="9803892at2"/>
<evidence type="ECO:0000256" key="5">
    <source>
        <dbReference type="ARBA" id="ARBA00048200"/>
    </source>
</evidence>
<dbReference type="UniPathway" id="UPA00124"/>
<dbReference type="GO" id="GO:0008831">
    <property type="term" value="F:dTDP-4-dehydrorhamnose reductase activity"/>
    <property type="evidence" value="ECO:0007669"/>
    <property type="project" value="UniProtKB-EC"/>
</dbReference>
<dbReference type="EMBL" id="CP044016">
    <property type="protein sequence ID" value="QES89011.1"/>
    <property type="molecule type" value="Genomic_DNA"/>
</dbReference>
<dbReference type="RefSeq" id="WP_131329957.1">
    <property type="nucleotide sequence ID" value="NZ_CP044016.1"/>
</dbReference>
<keyword evidence="6 8" id="KW-0560">Oxidoreductase</keyword>
<evidence type="ECO:0000256" key="1">
    <source>
        <dbReference type="ARBA" id="ARBA00004781"/>
    </source>
</evidence>
<dbReference type="PANTHER" id="PTHR10491">
    <property type="entry name" value="DTDP-4-DEHYDRORHAMNOSE REDUCTASE"/>
    <property type="match status" value="1"/>
</dbReference>
<proteinExistence type="inferred from homology"/>
<keyword evidence="9" id="KW-1185">Reference proteome</keyword>
<dbReference type="Pfam" id="PF04321">
    <property type="entry name" value="RmlD_sub_bind"/>
    <property type="match status" value="1"/>
</dbReference>
<dbReference type="NCBIfam" id="TIGR01214">
    <property type="entry name" value="rmlD"/>
    <property type="match status" value="1"/>
</dbReference>
<dbReference type="Gene3D" id="3.40.50.720">
    <property type="entry name" value="NAD(P)-binding Rossmann-like Domain"/>
    <property type="match status" value="1"/>
</dbReference>
<comment type="similarity">
    <text evidence="2 6">Belongs to the dTDP-4-dehydrorhamnose reductase family.</text>
</comment>
<comment type="catalytic activity">
    <reaction evidence="5">
        <text>dTDP-beta-L-rhamnose + NADP(+) = dTDP-4-dehydro-beta-L-rhamnose + NADPH + H(+)</text>
        <dbReference type="Rhea" id="RHEA:21796"/>
        <dbReference type="ChEBI" id="CHEBI:15378"/>
        <dbReference type="ChEBI" id="CHEBI:57510"/>
        <dbReference type="ChEBI" id="CHEBI:57783"/>
        <dbReference type="ChEBI" id="CHEBI:58349"/>
        <dbReference type="ChEBI" id="CHEBI:62830"/>
        <dbReference type="EC" id="1.1.1.133"/>
    </reaction>
</comment>
<protein>
    <recommendedName>
        <fullName evidence="4 6">dTDP-4-dehydrorhamnose reductase</fullName>
        <ecNumber evidence="3 6">1.1.1.133</ecNumber>
    </recommendedName>
</protein>
<evidence type="ECO:0000313" key="9">
    <source>
        <dbReference type="Proteomes" id="UP000292424"/>
    </source>
</evidence>
<dbReference type="GO" id="GO:0019305">
    <property type="term" value="P:dTDP-rhamnose biosynthetic process"/>
    <property type="evidence" value="ECO:0007669"/>
    <property type="project" value="UniProtKB-UniPathway"/>
</dbReference>
<dbReference type="GO" id="GO:0005829">
    <property type="term" value="C:cytosol"/>
    <property type="evidence" value="ECO:0007669"/>
    <property type="project" value="TreeGrafter"/>
</dbReference>
<evidence type="ECO:0000256" key="6">
    <source>
        <dbReference type="RuleBase" id="RU364082"/>
    </source>
</evidence>
<name>A0A5P2GBR5_9BACT</name>
<evidence type="ECO:0000313" key="8">
    <source>
        <dbReference type="EMBL" id="QES89011.1"/>
    </source>
</evidence>